<dbReference type="EMBL" id="AVBC01000018">
    <property type="protein sequence ID" value="ERL52495.1"/>
    <property type="molecule type" value="Genomic_DNA"/>
</dbReference>
<evidence type="ECO:0000313" key="1">
    <source>
        <dbReference type="EMBL" id="ERL52495.1"/>
    </source>
</evidence>
<dbReference type="AlphaFoldDB" id="W1NC50"/>
<dbReference type="RefSeq" id="WP_021817736.1">
    <property type="nucleotide sequence ID" value="NZ_AVBC01000018.1"/>
</dbReference>
<comment type="caution">
    <text evidence="1">The sequence shown here is derived from an EMBL/GenBank/DDBJ whole genome shotgun (WGS) entry which is preliminary data.</text>
</comment>
<reference evidence="1 2" key="1">
    <citation type="submission" date="2013-08" db="EMBL/GenBank/DDBJ databases">
        <title>draft genome of Halomonas huanghegensis, strain BJGMM-B45T.</title>
        <authorList>
            <person name="Miao C."/>
            <person name="Wan Y."/>
            <person name="Jin W."/>
        </authorList>
    </citation>
    <scope>NUCLEOTIDE SEQUENCE [LARGE SCALE GENOMIC DNA]</scope>
    <source>
        <strain evidence="1 2">BJGMM-B45</strain>
    </source>
</reference>
<evidence type="ECO:0000313" key="2">
    <source>
        <dbReference type="Proteomes" id="UP000019113"/>
    </source>
</evidence>
<proteinExistence type="predicted"/>
<dbReference type="KEGG" id="hhu:AR456_18890"/>
<dbReference type="Proteomes" id="UP000019113">
    <property type="component" value="Unassembled WGS sequence"/>
</dbReference>
<keyword evidence="2" id="KW-1185">Reference proteome</keyword>
<protein>
    <submittedName>
        <fullName evidence="1">Uncharacterized protein</fullName>
    </submittedName>
</protein>
<sequence>MSGLLEELYDVGFAQSGDVGDGLLAVLACHDPLVVAVLTIHSCVSARACSTVKKRTDIKPFVQITQGLKAYTAQ</sequence>
<accession>W1NC50</accession>
<gene>
    <name evidence="1" type="ORF">BJB45_08055</name>
</gene>
<name>W1NC50_9GAMM</name>
<dbReference type="PATRIC" id="fig|1178482.3.peg.790"/>
<organism evidence="1 2">
    <name type="scientific">Halomonas huangheensis</name>
    <dbReference type="NCBI Taxonomy" id="1178482"/>
    <lineage>
        <taxon>Bacteria</taxon>
        <taxon>Pseudomonadati</taxon>
        <taxon>Pseudomonadota</taxon>
        <taxon>Gammaproteobacteria</taxon>
        <taxon>Oceanospirillales</taxon>
        <taxon>Halomonadaceae</taxon>
        <taxon>Halomonas</taxon>
    </lineage>
</organism>